<accession>A0A976IKE0</accession>
<dbReference type="GeneID" id="94346175"/>
<gene>
    <name evidence="1" type="ORF">CCR75_002407</name>
</gene>
<name>A0A976IKE0_BRELC</name>
<dbReference type="AlphaFoldDB" id="A0A976IKE0"/>
<evidence type="ECO:0000313" key="1">
    <source>
        <dbReference type="EMBL" id="TDH73400.1"/>
    </source>
</evidence>
<reference evidence="1 2" key="1">
    <citation type="journal article" date="2021" name="Genome Biol.">
        <title>AFLAP: assembly-free linkage analysis pipeline using k-mers from genome sequencing data.</title>
        <authorList>
            <person name="Fletcher K."/>
            <person name="Zhang L."/>
            <person name="Gil J."/>
            <person name="Han R."/>
            <person name="Cavanaugh K."/>
            <person name="Michelmore R."/>
        </authorList>
    </citation>
    <scope>NUCLEOTIDE SEQUENCE [LARGE SCALE GENOMIC DNA]</scope>
    <source>
        <strain evidence="1 2">SF5</strain>
    </source>
</reference>
<comment type="caution">
    <text evidence="1">The sequence shown here is derived from an EMBL/GenBank/DDBJ whole genome shotgun (WGS) entry which is preliminary data.</text>
</comment>
<dbReference type="RefSeq" id="XP_067822898.1">
    <property type="nucleotide sequence ID" value="XM_067960504.1"/>
</dbReference>
<dbReference type="Gene3D" id="3.80.10.10">
    <property type="entry name" value="Ribonuclease Inhibitor"/>
    <property type="match status" value="1"/>
</dbReference>
<dbReference type="Proteomes" id="UP000294530">
    <property type="component" value="Unassembled WGS sequence"/>
</dbReference>
<evidence type="ECO:0000313" key="2">
    <source>
        <dbReference type="Proteomes" id="UP000294530"/>
    </source>
</evidence>
<dbReference type="InterPro" id="IPR032675">
    <property type="entry name" value="LRR_dom_sf"/>
</dbReference>
<dbReference type="KEGG" id="blac:94346175"/>
<organism evidence="1 2">
    <name type="scientific">Bremia lactucae</name>
    <name type="common">Lettuce downy mildew</name>
    <dbReference type="NCBI Taxonomy" id="4779"/>
    <lineage>
        <taxon>Eukaryota</taxon>
        <taxon>Sar</taxon>
        <taxon>Stramenopiles</taxon>
        <taxon>Oomycota</taxon>
        <taxon>Peronosporomycetes</taxon>
        <taxon>Peronosporales</taxon>
        <taxon>Peronosporaceae</taxon>
        <taxon>Bremia</taxon>
    </lineage>
</organism>
<dbReference type="EMBL" id="SHOA02000036">
    <property type="protein sequence ID" value="TDH73400.1"/>
    <property type="molecule type" value="Genomic_DNA"/>
</dbReference>
<protein>
    <submittedName>
        <fullName evidence="1">Uncharacterized protein</fullName>
    </submittedName>
</protein>
<keyword evidence="2" id="KW-1185">Reference proteome</keyword>
<dbReference type="OrthoDB" id="163681at2759"/>
<sequence>MQTDRQHLIAHLKAAFVEIKRLRVLYSHAVEQLRSSALPNLTIQSASKWFEMYLRAMDLGVQIRRGEIRHRTAQHFTYACMHETGIKGAVHSGLSIDDGNSILQLLEKRKLVKESLLDNWFREMDILDGDIVGLIDKDFTRCLGDFKKLSSIFYDRVEVTGENLHQKILVLDARNGVAASILATITRKCFNPETCTCEEDAKPWENLSLESADSHDQNHGLIDGDNNTKIPHLGDVGITEIKRQLGFQQHFFEEKIDSAMEISSNKDELVRRTVRLGQIITAADGQSTHSSAISIYEKMSEENGFTPNQTIKVMLAPKAGSHYLDLSDIGFHSAHDLQALIYTFSSSSLPPVKLLDLSCGYFNTAAFQVLCELLEVPLIRQTIERLSLRGIAVPTHADFAILMRILTNGLSSSTTSLPALTNLKTLDISFNTFVPESAAQLQPLLSSLKHLEDLSLESCFPDSASSSVFLKSSSYREEMKISVQCALADVSTRLDRLNFGSNTTEMCWLDAIFMPESTLRRLDLNGVSRPILQSGDSIETMKVDWQTSEQWDLQHLERLKWSSGNIELSEKLFGALSSEFQSGFIQMKHLDIAFMQDADSHMEKKFADAILGIADFAELRSCRIRYSTRAAISQEFSASVANLFKNGLQECIDLELYVPQLHLTKQAIFELLSNACFPKMHKMNLAVGVATDDSLMQPIFTGCFLQMQKAQELKLDFHVAINKASEDVKENIFAFARELKASWLRLSSFDSLIRSFDVSENQKIEKWICRSFFLANPAAT</sequence>
<proteinExistence type="predicted"/>
<dbReference type="SUPFAM" id="SSF52047">
    <property type="entry name" value="RNI-like"/>
    <property type="match status" value="1"/>
</dbReference>